<feature type="transmembrane region" description="Helical" evidence="8">
    <location>
        <begin position="517"/>
        <end position="550"/>
    </location>
</feature>
<comment type="similarity">
    <text evidence="2">Belongs to the CSC1 (TC 1.A.17) family.</text>
</comment>
<feature type="domain" description="CSC1/OSCA1-like N-terminal transmembrane" evidence="11">
    <location>
        <begin position="11"/>
        <end position="163"/>
    </location>
</feature>
<comment type="subcellular location">
    <subcellularLocation>
        <location evidence="1">Membrane</location>
        <topology evidence="1">Multi-pass membrane protein</topology>
    </subcellularLocation>
</comment>
<dbReference type="Pfam" id="PF14703">
    <property type="entry name" value="PHM7_cyt"/>
    <property type="match status" value="1"/>
</dbReference>
<feature type="domain" description="10TM putative phosphate transporter extracellular tail" evidence="10">
    <location>
        <begin position="812"/>
        <end position="904"/>
    </location>
</feature>
<keyword evidence="4 8" id="KW-0812">Transmembrane</keyword>
<dbReference type="InterPro" id="IPR027815">
    <property type="entry name" value="CSC1/OSCA1-like_cyt"/>
</dbReference>
<feature type="transmembrane region" description="Helical" evidence="8">
    <location>
        <begin position="659"/>
        <end position="676"/>
    </location>
</feature>
<dbReference type="RefSeq" id="XP_064854350.1">
    <property type="nucleotide sequence ID" value="XM_064998278.1"/>
</dbReference>
<comment type="caution">
    <text evidence="13">The sequence shown here is derived from an EMBL/GenBank/DDBJ whole genome shotgun (WGS) entry which is preliminary data.</text>
</comment>
<feature type="transmembrane region" description="Helical" evidence="8">
    <location>
        <begin position="631"/>
        <end position="652"/>
    </location>
</feature>
<proteinExistence type="inferred from homology"/>
<evidence type="ECO:0000256" key="1">
    <source>
        <dbReference type="ARBA" id="ARBA00004141"/>
    </source>
</evidence>
<evidence type="ECO:0000259" key="11">
    <source>
        <dbReference type="Pfam" id="PF13967"/>
    </source>
</evidence>
<evidence type="ECO:0000256" key="2">
    <source>
        <dbReference type="ARBA" id="ARBA00007779"/>
    </source>
</evidence>
<keyword evidence="3" id="KW-0813">Transport</keyword>
<feature type="transmembrane region" description="Helical" evidence="8">
    <location>
        <begin position="378"/>
        <end position="404"/>
    </location>
</feature>
<organism evidence="13 14">
    <name type="scientific">Saccharomycopsis crataegensis</name>
    <dbReference type="NCBI Taxonomy" id="43959"/>
    <lineage>
        <taxon>Eukaryota</taxon>
        <taxon>Fungi</taxon>
        <taxon>Dikarya</taxon>
        <taxon>Ascomycota</taxon>
        <taxon>Saccharomycotina</taxon>
        <taxon>Saccharomycetes</taxon>
        <taxon>Saccharomycopsidaceae</taxon>
        <taxon>Saccharomycopsis</taxon>
    </lineage>
</organism>
<dbReference type="GO" id="GO:0005227">
    <property type="term" value="F:calcium-activated cation channel activity"/>
    <property type="evidence" value="ECO:0007669"/>
    <property type="project" value="InterPro"/>
</dbReference>
<accession>A0AAV5QRJ0</accession>
<keyword evidence="5 8" id="KW-1133">Transmembrane helix</keyword>
<feature type="transmembrane region" description="Helical" evidence="8">
    <location>
        <begin position="471"/>
        <end position="497"/>
    </location>
</feature>
<dbReference type="InterPro" id="IPR045122">
    <property type="entry name" value="Csc1-like"/>
</dbReference>
<evidence type="ECO:0000259" key="10">
    <source>
        <dbReference type="Pfam" id="PF12621"/>
    </source>
</evidence>
<evidence type="ECO:0000256" key="6">
    <source>
        <dbReference type="ARBA" id="ARBA00023136"/>
    </source>
</evidence>
<evidence type="ECO:0000256" key="8">
    <source>
        <dbReference type="SAM" id="Phobius"/>
    </source>
</evidence>
<dbReference type="Pfam" id="PF13967">
    <property type="entry name" value="RSN1_TM"/>
    <property type="match status" value="1"/>
</dbReference>
<dbReference type="Pfam" id="PF02714">
    <property type="entry name" value="RSN1_7TM"/>
    <property type="match status" value="1"/>
</dbReference>
<dbReference type="Pfam" id="PF12621">
    <property type="entry name" value="PHM7_ext"/>
    <property type="match status" value="1"/>
</dbReference>
<evidence type="ECO:0000259" key="9">
    <source>
        <dbReference type="Pfam" id="PF02714"/>
    </source>
</evidence>
<dbReference type="EMBL" id="BTFZ01000011">
    <property type="protein sequence ID" value="GMM37354.1"/>
    <property type="molecule type" value="Genomic_DNA"/>
</dbReference>
<dbReference type="InterPro" id="IPR003864">
    <property type="entry name" value="CSC1/OSCA1-like_7TM"/>
</dbReference>
<feature type="transmembrane region" description="Helical" evidence="8">
    <location>
        <begin position="12"/>
        <end position="33"/>
    </location>
</feature>
<feature type="transmembrane region" description="Helical" evidence="8">
    <location>
        <begin position="424"/>
        <end position="450"/>
    </location>
</feature>
<dbReference type="AlphaFoldDB" id="A0AAV5QRJ0"/>
<feature type="transmembrane region" description="Helical" evidence="8">
    <location>
        <begin position="92"/>
        <end position="115"/>
    </location>
</feature>
<sequence>MSSTKGTSTSAVITSIIFNGAVFLGLTTAFLLLRLQFKRIYQPKSLDLIIKINKDQKYLEPLPSGLLAWVVPLLSKPKSFIIQQAGLDGYFFLRYLLVFSCTAFASLLLIFPILIPINATGGNGKTGLDKISFSNIKERHRFYAHAIISLVFYSFVLYIIYRELTYYNYLRECILASPKYAYKLSSRVVLFQSVPDQYLNEKEFKKLFKGVKKIWEATADSELEKKVKLRQKLASNLEGTLNGILQKAMKVKSKAEKKGIVIEPVDELVAYIPQDKRPTVRKYKLFGEKRDKINCLKEELEKVNKEIAEMKSEGNNNKSTMNSIFVEFENQYFAQLAHQTIIHHKPFTLSEHYVGVESKDIVWINMRLFWYERLVRKYVAIAAIVALVIFWAVPVAFVGVISNVNYLTNKLHFLRFIYKLGDTLMGLITALLPTVLLSVLMALLPIFIRLMAKLSGAPTLQHIEYFTQQAYFAFQVIQVFLVTTISSSASSVVTQIINQPTSAMSLLSENLPSASNFYVSYIVLQSFSIAGALFLQITTLVLFYVLSFILDKTVRKKWNRYTSLGSSSWGTDFPPYTNLMVISLAYSIISPIVLLFTAVGFAILYVSYLYYLCYVSDNSSKDNRGIHYPRALFQTIVGIYIGQICLLGLFVVAKAWGPVIIVAIALGITAVVHINLNSAFDKLITALPIDAMKSLDGVSETPSFFQQLHLGGISDMTDNNDSSINKKILPRLSESTDYDTSKLTDKEALVRLSHDEYYNESTNLHDDEDKNFAKPTLAGIVEKYDTLANVPLLAEGSKDRSYEKRDNIVMRFFKPHIYLSYRYCKRTLPEIYNHVDINDLDEEANDKAYNYPAVYAPPPVVWIPRDKMGLSKSLIKDFEGVIEISDDGATFDEDDKIIFVGAPPEYEGREKVQLNKAFEIQMDEIK</sequence>
<keyword evidence="14" id="KW-1185">Reference proteome</keyword>
<evidence type="ECO:0000256" key="4">
    <source>
        <dbReference type="ARBA" id="ARBA00022692"/>
    </source>
</evidence>
<dbReference type="InterPro" id="IPR032880">
    <property type="entry name" value="CSC1/OSCA1-like_N"/>
</dbReference>
<feature type="coiled-coil region" evidence="7">
    <location>
        <begin position="286"/>
        <end position="313"/>
    </location>
</feature>
<evidence type="ECO:0000256" key="5">
    <source>
        <dbReference type="ARBA" id="ARBA00022989"/>
    </source>
</evidence>
<feature type="domain" description="CSC1/OSCA1-like cytosolic" evidence="12">
    <location>
        <begin position="186"/>
        <end position="365"/>
    </location>
</feature>
<evidence type="ECO:0000256" key="3">
    <source>
        <dbReference type="ARBA" id="ARBA00022448"/>
    </source>
</evidence>
<dbReference type="PANTHER" id="PTHR13018:SF26">
    <property type="entry name" value="DOMAIN PROTEIN, PUTATIVE (AFU_ORTHOLOGUE AFUA_5G10920)-RELATED"/>
    <property type="match status" value="1"/>
</dbReference>
<feature type="domain" description="CSC1/OSCA1-like 7TM region" evidence="9">
    <location>
        <begin position="376"/>
        <end position="650"/>
    </location>
</feature>
<dbReference type="PANTHER" id="PTHR13018">
    <property type="entry name" value="PROBABLE MEMBRANE PROTEIN DUF221-RELATED"/>
    <property type="match status" value="1"/>
</dbReference>
<evidence type="ECO:0000313" key="14">
    <source>
        <dbReference type="Proteomes" id="UP001360560"/>
    </source>
</evidence>
<gene>
    <name evidence="13" type="ORF">DASC09_046790</name>
</gene>
<reference evidence="13 14" key="1">
    <citation type="journal article" date="2023" name="Elife">
        <title>Identification of key yeast species and microbe-microbe interactions impacting larval growth of Drosophila in the wild.</title>
        <authorList>
            <person name="Mure A."/>
            <person name="Sugiura Y."/>
            <person name="Maeda R."/>
            <person name="Honda K."/>
            <person name="Sakurai N."/>
            <person name="Takahashi Y."/>
            <person name="Watada M."/>
            <person name="Katoh T."/>
            <person name="Gotoh A."/>
            <person name="Gotoh Y."/>
            <person name="Taniguchi I."/>
            <person name="Nakamura K."/>
            <person name="Hayashi T."/>
            <person name="Katayama T."/>
            <person name="Uemura T."/>
            <person name="Hattori Y."/>
        </authorList>
    </citation>
    <scope>NUCLEOTIDE SEQUENCE [LARGE SCALE GENOMIC DNA]</scope>
    <source>
        <strain evidence="13 14">SC-9</strain>
    </source>
</reference>
<keyword evidence="6 8" id="KW-0472">Membrane</keyword>
<dbReference type="GeneID" id="90075329"/>
<name>A0AAV5QRJ0_9ASCO</name>
<feature type="transmembrane region" description="Helical" evidence="8">
    <location>
        <begin position="142"/>
        <end position="161"/>
    </location>
</feature>
<evidence type="ECO:0000256" key="7">
    <source>
        <dbReference type="SAM" id="Coils"/>
    </source>
</evidence>
<dbReference type="InterPro" id="IPR022257">
    <property type="entry name" value="PHM7_ext"/>
</dbReference>
<protein>
    <submittedName>
        <fullName evidence="13">Rsn1 protein</fullName>
    </submittedName>
</protein>
<evidence type="ECO:0000313" key="13">
    <source>
        <dbReference type="EMBL" id="GMM37354.1"/>
    </source>
</evidence>
<dbReference type="Proteomes" id="UP001360560">
    <property type="component" value="Unassembled WGS sequence"/>
</dbReference>
<dbReference type="GO" id="GO:0005886">
    <property type="term" value="C:plasma membrane"/>
    <property type="evidence" value="ECO:0007669"/>
    <property type="project" value="TreeGrafter"/>
</dbReference>
<feature type="transmembrane region" description="Helical" evidence="8">
    <location>
        <begin position="584"/>
        <end position="611"/>
    </location>
</feature>
<evidence type="ECO:0000259" key="12">
    <source>
        <dbReference type="Pfam" id="PF14703"/>
    </source>
</evidence>
<keyword evidence="7" id="KW-0175">Coiled coil</keyword>